<dbReference type="InterPro" id="IPR053927">
    <property type="entry name" value="FlgK_helical"/>
</dbReference>
<comment type="caution">
    <text evidence="11">The sequence shown here is derived from an EMBL/GenBank/DDBJ whole genome shotgun (WGS) entry which is preliminary data.</text>
</comment>
<evidence type="ECO:0000259" key="9">
    <source>
        <dbReference type="Pfam" id="PF06429"/>
    </source>
</evidence>
<dbReference type="Pfam" id="PF06429">
    <property type="entry name" value="Flg_bbr_C"/>
    <property type="match status" value="1"/>
</dbReference>
<evidence type="ECO:0000313" key="12">
    <source>
        <dbReference type="Proteomes" id="UP000186666"/>
    </source>
</evidence>
<comment type="subcellular location">
    <subcellularLocation>
        <location evidence="1 7">Bacterial flagellum</location>
    </subcellularLocation>
    <subcellularLocation>
        <location evidence="2 7">Secreted</location>
    </subcellularLocation>
</comment>
<evidence type="ECO:0000259" key="8">
    <source>
        <dbReference type="Pfam" id="PF00460"/>
    </source>
</evidence>
<dbReference type="Proteomes" id="UP000186666">
    <property type="component" value="Unassembled WGS sequence"/>
</dbReference>
<dbReference type="PANTHER" id="PTHR30033:SF1">
    <property type="entry name" value="FLAGELLAR HOOK-ASSOCIATED PROTEIN 1"/>
    <property type="match status" value="1"/>
</dbReference>
<accession>A0ABY1K6U3</accession>
<dbReference type="Pfam" id="PF22638">
    <property type="entry name" value="FlgK_D1"/>
    <property type="match status" value="1"/>
</dbReference>
<feature type="domain" description="Flagellar basal body rod protein N-terminal" evidence="8">
    <location>
        <begin position="9"/>
        <end position="37"/>
    </location>
</feature>
<keyword evidence="11" id="KW-0966">Cell projection</keyword>
<keyword evidence="5 7" id="KW-0964">Secreted</keyword>
<dbReference type="NCBIfam" id="TIGR02492">
    <property type="entry name" value="flgK_ends"/>
    <property type="match status" value="1"/>
</dbReference>
<feature type="domain" description="Flagellar hook-associated protein FlgK helical" evidence="10">
    <location>
        <begin position="103"/>
        <end position="298"/>
    </location>
</feature>
<dbReference type="PANTHER" id="PTHR30033">
    <property type="entry name" value="FLAGELLAR HOOK-ASSOCIATED PROTEIN 1"/>
    <property type="match status" value="1"/>
</dbReference>
<feature type="domain" description="Flagellar basal-body/hook protein C-terminal" evidence="9">
    <location>
        <begin position="474"/>
        <end position="513"/>
    </location>
</feature>
<name>A0ABY1K6U3_9BACL</name>
<dbReference type="EMBL" id="FTNK01000011">
    <property type="protein sequence ID" value="SIR34152.1"/>
    <property type="molecule type" value="Genomic_DNA"/>
</dbReference>
<gene>
    <name evidence="7" type="primary">flgK</name>
    <name evidence="11" type="ORF">SAMN05421578_11184</name>
</gene>
<evidence type="ECO:0000256" key="2">
    <source>
        <dbReference type="ARBA" id="ARBA00004613"/>
    </source>
</evidence>
<dbReference type="Pfam" id="PF00460">
    <property type="entry name" value="Flg_bb_rod"/>
    <property type="match status" value="1"/>
</dbReference>
<organism evidence="11 12">
    <name type="scientific">Paenibacillus macquariensis</name>
    <dbReference type="NCBI Taxonomy" id="948756"/>
    <lineage>
        <taxon>Bacteria</taxon>
        <taxon>Bacillati</taxon>
        <taxon>Bacillota</taxon>
        <taxon>Bacilli</taxon>
        <taxon>Bacillales</taxon>
        <taxon>Paenibacillaceae</taxon>
        <taxon>Paenibacillus</taxon>
    </lineage>
</organism>
<keyword evidence="11" id="KW-0969">Cilium</keyword>
<keyword evidence="6 7" id="KW-0975">Bacterial flagellum</keyword>
<keyword evidence="11" id="KW-0282">Flagellum</keyword>
<dbReference type="InterPro" id="IPR002371">
    <property type="entry name" value="FlgK"/>
</dbReference>
<reference evidence="11 12" key="1">
    <citation type="submission" date="2017-01" db="EMBL/GenBank/DDBJ databases">
        <authorList>
            <person name="Varghese N."/>
            <person name="Submissions S."/>
        </authorList>
    </citation>
    <scope>NUCLEOTIDE SEQUENCE [LARGE SCALE GENOMIC DNA]</scope>
    <source>
        <strain evidence="11 12">ATCC 23464</strain>
    </source>
</reference>
<sequence>MTSTFHSIETAKRSLFTQTAALSTTGHNIANVNTPGYSRQVVKMTESIPMAPFAFLRSTAPGQLGTGSEFVSIERIRESFLDDQFRKESSSQGAWDVRLSTLGKLEATLNEPSDSGLAKVINNFWDAWSDFSKDPQDITNRKIVKETTLALTDSINQMSRQMNDLSSDLTNSVDLQASSMNSLLSQVASLNSNINKIESLGDNANDLRDQRDYAMDQLSKLANVQVAPLETGYQVTLAGQIVVSGDTVTTPVTAAMLQAGYEGGTLTGGETFGTLYSKDVYVADYKNQLNQLVNTLANGQVEITLPAGSVLPEGTMLNNVLYSNANNNRTLGSDLKVTVNGINGLHKLGYTLAGNSPAAGGDFFVSKDGSPLSADNVTLSQLIKDDPNYIASSIRTAGTGADEKVVSGNNSLALLMSGLKISKFDFGAAFSKTATIDDFFTSIVGQIGVESKEAERQVQNAVLLTDQVNGSRQSISGVSLDEEMSNLIKYQHAYGAASRFMTTTDELLNKLINSTGIVGR</sequence>
<evidence type="ECO:0000256" key="7">
    <source>
        <dbReference type="RuleBase" id="RU362065"/>
    </source>
</evidence>
<dbReference type="InterPro" id="IPR010930">
    <property type="entry name" value="Flg_bb/hook_C_dom"/>
</dbReference>
<evidence type="ECO:0000256" key="3">
    <source>
        <dbReference type="ARBA" id="ARBA00009677"/>
    </source>
</evidence>
<protein>
    <recommendedName>
        <fullName evidence="4 7">Flagellar hook-associated protein 1</fullName>
        <shortName evidence="7">HAP1</shortName>
    </recommendedName>
</protein>
<evidence type="ECO:0000256" key="4">
    <source>
        <dbReference type="ARBA" id="ARBA00016244"/>
    </source>
</evidence>
<evidence type="ECO:0000256" key="1">
    <source>
        <dbReference type="ARBA" id="ARBA00004365"/>
    </source>
</evidence>
<dbReference type="RefSeq" id="WP_068584132.1">
    <property type="nucleotide sequence ID" value="NZ_FTNK01000011.1"/>
</dbReference>
<keyword evidence="12" id="KW-1185">Reference proteome</keyword>
<evidence type="ECO:0000259" key="10">
    <source>
        <dbReference type="Pfam" id="PF22638"/>
    </source>
</evidence>
<comment type="similarity">
    <text evidence="3 7">Belongs to the flagella basal body rod proteins family.</text>
</comment>
<evidence type="ECO:0000256" key="5">
    <source>
        <dbReference type="ARBA" id="ARBA00022525"/>
    </source>
</evidence>
<dbReference type="SUPFAM" id="SSF64518">
    <property type="entry name" value="Phase 1 flagellin"/>
    <property type="match status" value="1"/>
</dbReference>
<dbReference type="InterPro" id="IPR001444">
    <property type="entry name" value="Flag_bb_rod_N"/>
</dbReference>
<evidence type="ECO:0000313" key="11">
    <source>
        <dbReference type="EMBL" id="SIR34152.1"/>
    </source>
</evidence>
<evidence type="ECO:0000256" key="6">
    <source>
        <dbReference type="ARBA" id="ARBA00023143"/>
    </source>
</evidence>
<proteinExistence type="inferred from homology"/>
<dbReference type="PRINTS" id="PR01005">
    <property type="entry name" value="FLGHOOKAP1"/>
</dbReference>